<proteinExistence type="predicted"/>
<protein>
    <submittedName>
        <fullName evidence="1">Uncharacterized protein</fullName>
    </submittedName>
</protein>
<name>A0A370WZV2_9GAMM</name>
<dbReference type="EMBL" id="QRBF01000007">
    <property type="protein sequence ID" value="RDS81527.1"/>
    <property type="molecule type" value="Genomic_DNA"/>
</dbReference>
<comment type="caution">
    <text evidence="1">The sequence shown here is derived from an EMBL/GenBank/DDBJ whole genome shotgun (WGS) entry which is preliminary data.</text>
</comment>
<dbReference type="Proteomes" id="UP000255334">
    <property type="component" value="Unassembled WGS sequence"/>
</dbReference>
<keyword evidence="2" id="KW-1185">Reference proteome</keyword>
<reference evidence="1 2" key="1">
    <citation type="submission" date="2018-07" db="EMBL/GenBank/DDBJ databases">
        <title>Dyella monticola sp. nov. and Dyella psychrodurans sp. nov. isolated from monsoon evergreen broad-leaved forest soil of Dinghu Mountain, China.</title>
        <authorList>
            <person name="Gao Z."/>
            <person name="Qiu L."/>
        </authorList>
    </citation>
    <scope>NUCLEOTIDE SEQUENCE [LARGE SCALE GENOMIC DNA]</scope>
    <source>
        <strain evidence="1 2">4MSK11</strain>
    </source>
</reference>
<gene>
    <name evidence="1" type="ORF">DWU99_16970</name>
</gene>
<evidence type="ECO:0000313" key="2">
    <source>
        <dbReference type="Proteomes" id="UP000255334"/>
    </source>
</evidence>
<evidence type="ECO:0000313" key="1">
    <source>
        <dbReference type="EMBL" id="RDS81527.1"/>
    </source>
</evidence>
<accession>A0A370WZV2</accession>
<dbReference type="AlphaFoldDB" id="A0A370WZV2"/>
<sequence length="90" mass="9825">MPIYTYVVSYKGSSHVAQGSHSNFKGFISTWCSDIPAHALPALTPSLHRELIGKAYSGEFLPVPNIKHVWRKSIEVGGSECTVIAVQTQP</sequence>
<organism evidence="1 2">
    <name type="scientific">Dyella psychrodurans</name>
    <dbReference type="NCBI Taxonomy" id="1927960"/>
    <lineage>
        <taxon>Bacteria</taxon>
        <taxon>Pseudomonadati</taxon>
        <taxon>Pseudomonadota</taxon>
        <taxon>Gammaproteobacteria</taxon>
        <taxon>Lysobacterales</taxon>
        <taxon>Rhodanobacteraceae</taxon>
        <taxon>Dyella</taxon>
    </lineage>
</organism>